<organism evidence="2 3">
    <name type="scientific">Discina gigas</name>
    <dbReference type="NCBI Taxonomy" id="1032678"/>
    <lineage>
        <taxon>Eukaryota</taxon>
        <taxon>Fungi</taxon>
        <taxon>Dikarya</taxon>
        <taxon>Ascomycota</taxon>
        <taxon>Pezizomycotina</taxon>
        <taxon>Pezizomycetes</taxon>
        <taxon>Pezizales</taxon>
        <taxon>Discinaceae</taxon>
        <taxon>Discina</taxon>
    </lineage>
</organism>
<dbReference type="PANTHER" id="PTHR47843">
    <property type="entry name" value="BTB DOMAIN-CONTAINING PROTEIN-RELATED"/>
    <property type="match status" value="1"/>
</dbReference>
<dbReference type="PROSITE" id="PS50097">
    <property type="entry name" value="BTB"/>
    <property type="match status" value="1"/>
</dbReference>
<keyword evidence="3" id="KW-1185">Reference proteome</keyword>
<proteinExistence type="predicted"/>
<dbReference type="Gene3D" id="3.30.710.10">
    <property type="entry name" value="Potassium Channel Kv1.1, Chain A"/>
    <property type="match status" value="1"/>
</dbReference>
<dbReference type="InterPro" id="IPR000210">
    <property type="entry name" value="BTB/POZ_dom"/>
</dbReference>
<dbReference type="Pfam" id="PF00651">
    <property type="entry name" value="BTB"/>
    <property type="match status" value="1"/>
</dbReference>
<dbReference type="Proteomes" id="UP001447188">
    <property type="component" value="Unassembled WGS sequence"/>
</dbReference>
<sequence length="410" mass="45181">MDKQSSIPIISNALYSAFESCMSSEIFELTAQGDVRYFVHKDILARQSQPFTDATNGVWKESTDRQINLRDWDAKTVGRLVQFLYTGDYKYTTSDTEEVGEQPASVSPAISELSELGAWPSRAPPRITDGTWLERVDTSTFDFEETLLAHAMVYSLAHYKAITALKALAQERLLRVLVALHPMAGNPHLATNIVHLATYVYGNTDSLTNSAEPLRNMVTNYVVLNFPAWQAYPAAVEMMCGGGDFVRDVLAKICKQLGSPIGLVMATPATRFVTSIVWRPAKGNNTRPDPYVPELDSRTGEVKDGDSIGWLYPVFAVGHQTAVTHFYLNQSGGISLATILGMSCGSSCHINRGVSNDAREGIVALAFVRCPDGVINMGRFRDYNGVLSHVDHGGNDAKTFYLLWKVARRV</sequence>
<name>A0ABR3GU73_9PEZI</name>
<evidence type="ECO:0000259" key="1">
    <source>
        <dbReference type="PROSITE" id="PS50097"/>
    </source>
</evidence>
<accession>A0ABR3GU73</accession>
<gene>
    <name evidence="2" type="ORF">Q9L58_001513</name>
</gene>
<protein>
    <recommendedName>
        <fullName evidence="1">BTB domain-containing protein</fullName>
    </recommendedName>
</protein>
<dbReference type="InterPro" id="IPR011333">
    <property type="entry name" value="SKP1/BTB/POZ_sf"/>
</dbReference>
<evidence type="ECO:0000313" key="2">
    <source>
        <dbReference type="EMBL" id="KAL0639484.1"/>
    </source>
</evidence>
<dbReference type="PANTHER" id="PTHR47843:SF5">
    <property type="entry name" value="BTB_POZ DOMAIN PROTEIN"/>
    <property type="match status" value="1"/>
</dbReference>
<feature type="domain" description="BTB" evidence="1">
    <location>
        <begin position="23"/>
        <end position="93"/>
    </location>
</feature>
<dbReference type="CDD" id="cd18186">
    <property type="entry name" value="BTB_POZ_ZBTB_KLHL-like"/>
    <property type="match status" value="1"/>
</dbReference>
<comment type="caution">
    <text evidence="2">The sequence shown here is derived from an EMBL/GenBank/DDBJ whole genome shotgun (WGS) entry which is preliminary data.</text>
</comment>
<evidence type="ECO:0000313" key="3">
    <source>
        <dbReference type="Proteomes" id="UP001447188"/>
    </source>
</evidence>
<reference evidence="2 3" key="1">
    <citation type="submission" date="2024-02" db="EMBL/GenBank/DDBJ databases">
        <title>Discinaceae phylogenomics.</title>
        <authorList>
            <person name="Dirks A.C."/>
            <person name="James T.Y."/>
        </authorList>
    </citation>
    <scope>NUCLEOTIDE SEQUENCE [LARGE SCALE GENOMIC DNA]</scope>
    <source>
        <strain evidence="2 3">ACD0624</strain>
    </source>
</reference>
<dbReference type="EMBL" id="JBBBZM010000011">
    <property type="protein sequence ID" value="KAL0639484.1"/>
    <property type="molecule type" value="Genomic_DNA"/>
</dbReference>
<dbReference type="SUPFAM" id="SSF54695">
    <property type="entry name" value="POZ domain"/>
    <property type="match status" value="1"/>
</dbReference>